<dbReference type="GO" id="GO:0004673">
    <property type="term" value="F:protein histidine kinase activity"/>
    <property type="evidence" value="ECO:0007669"/>
    <property type="project" value="UniProtKB-EC"/>
</dbReference>
<evidence type="ECO:0000256" key="6">
    <source>
        <dbReference type="ARBA" id="ARBA00023136"/>
    </source>
</evidence>
<dbReference type="InterPro" id="IPR036890">
    <property type="entry name" value="HATPase_C_sf"/>
</dbReference>
<dbReference type="Pfam" id="PF02518">
    <property type="entry name" value="HATPase_c"/>
    <property type="match status" value="1"/>
</dbReference>
<dbReference type="CDD" id="cd06225">
    <property type="entry name" value="HAMP"/>
    <property type="match status" value="1"/>
</dbReference>
<evidence type="ECO:0000256" key="3">
    <source>
        <dbReference type="ARBA" id="ARBA00022553"/>
    </source>
</evidence>
<dbReference type="InterPro" id="IPR050640">
    <property type="entry name" value="Bact_2-comp_sensor_kinase"/>
</dbReference>
<keyword evidence="3" id="KW-0597">Phosphoprotein</keyword>
<evidence type="ECO:0000313" key="10">
    <source>
        <dbReference type="Proteomes" id="UP001597541"/>
    </source>
</evidence>
<dbReference type="EC" id="2.7.13.3" evidence="9"/>
<organism evidence="9 10">
    <name type="scientific">Paenibacillus gansuensis</name>
    <dbReference type="NCBI Taxonomy" id="306542"/>
    <lineage>
        <taxon>Bacteria</taxon>
        <taxon>Bacillati</taxon>
        <taxon>Bacillota</taxon>
        <taxon>Bacilli</taxon>
        <taxon>Bacillales</taxon>
        <taxon>Paenibacillaceae</taxon>
        <taxon>Paenibacillus</taxon>
    </lineage>
</organism>
<evidence type="ECO:0000256" key="5">
    <source>
        <dbReference type="ARBA" id="ARBA00022777"/>
    </source>
</evidence>
<dbReference type="Pfam" id="PF06580">
    <property type="entry name" value="His_kinase"/>
    <property type="match status" value="1"/>
</dbReference>
<name>A0ABW5P886_9BACL</name>
<evidence type="ECO:0000256" key="7">
    <source>
        <dbReference type="SAM" id="Phobius"/>
    </source>
</evidence>
<keyword evidence="4 9" id="KW-0808">Transferase</keyword>
<accession>A0ABW5P886</accession>
<feature type="domain" description="HAMP" evidence="8">
    <location>
        <begin position="301"/>
        <end position="352"/>
    </location>
</feature>
<keyword evidence="7" id="KW-1133">Transmembrane helix</keyword>
<keyword evidence="7" id="KW-0812">Transmembrane</keyword>
<reference evidence="10" key="1">
    <citation type="journal article" date="2019" name="Int. J. Syst. Evol. Microbiol.">
        <title>The Global Catalogue of Microorganisms (GCM) 10K type strain sequencing project: providing services to taxonomists for standard genome sequencing and annotation.</title>
        <authorList>
            <consortium name="The Broad Institute Genomics Platform"/>
            <consortium name="The Broad Institute Genome Sequencing Center for Infectious Disease"/>
            <person name="Wu L."/>
            <person name="Ma J."/>
        </authorList>
    </citation>
    <scope>NUCLEOTIDE SEQUENCE [LARGE SCALE GENOMIC DNA]</scope>
    <source>
        <strain evidence="10">KCTC 3950</strain>
    </source>
</reference>
<dbReference type="PROSITE" id="PS50885">
    <property type="entry name" value="HAMP"/>
    <property type="match status" value="1"/>
</dbReference>
<evidence type="ECO:0000256" key="4">
    <source>
        <dbReference type="ARBA" id="ARBA00022679"/>
    </source>
</evidence>
<evidence type="ECO:0000256" key="2">
    <source>
        <dbReference type="ARBA" id="ARBA00022475"/>
    </source>
</evidence>
<proteinExistence type="predicted"/>
<dbReference type="Gene3D" id="3.30.565.10">
    <property type="entry name" value="Histidine kinase-like ATPase, C-terminal domain"/>
    <property type="match status" value="1"/>
</dbReference>
<keyword evidence="5 9" id="KW-0418">Kinase</keyword>
<dbReference type="PANTHER" id="PTHR34220">
    <property type="entry name" value="SENSOR HISTIDINE KINASE YPDA"/>
    <property type="match status" value="1"/>
</dbReference>
<dbReference type="InterPro" id="IPR010559">
    <property type="entry name" value="Sig_transdc_His_kin_internal"/>
</dbReference>
<dbReference type="SMART" id="SM00304">
    <property type="entry name" value="HAMP"/>
    <property type="match status" value="1"/>
</dbReference>
<dbReference type="Gene3D" id="6.10.340.10">
    <property type="match status" value="1"/>
</dbReference>
<feature type="transmembrane region" description="Helical" evidence="7">
    <location>
        <begin position="280"/>
        <end position="300"/>
    </location>
</feature>
<dbReference type="SUPFAM" id="SSF158472">
    <property type="entry name" value="HAMP domain-like"/>
    <property type="match status" value="1"/>
</dbReference>
<comment type="subcellular location">
    <subcellularLocation>
        <location evidence="1">Cell membrane</location>
        <topology evidence="1">Multi-pass membrane protein</topology>
    </subcellularLocation>
</comment>
<sequence length="570" mass="65333">MIVLLFVIMIPVIYLYNYSNKVSVGVVREEIQNANYAQLTFLSKQLDNQIDQLSMLAITLSNDPNVKEFQGIQTVDTMYSNYSSVKTHQLLEQKLKLQSASNHWTNTLSVYSPNAKKAVSSRGGAVYDESALQDRLTADWVLQKPAGQPAYFMKHITSPIVAKGDISRMQLVTEITFPIKNIQDILEQYKAGKKNNPFLYSPSQQPIQSFSGDQELTRSLVQQVEGSSSIQRGRLANQIMEMNGQNYLVNIVEIHSLHWYLVDYVPLQHMLAPITKSRNLFYMSVSVLLFMSVIVVVFLYKHVQVPIRELVHSVQRLKKGDYSVRIVGKNNDFQFLFLRFNEMAEEIGSLIQHVYAERIRSKEATLKHLQSQINPHFLYNCLAFIRSMTRLGEKEAVMDMALHLGNYYRYTTRNERQITSLGEELELVRNYLTIQNLQTQRLDYDMAVPDSMLALELPRLTLQPIVENCIKYGVERKRGTGIIRILGEEDDRFYTLVVEDNGPGMEASSLELLRRTLIMPLEDEMGCGLWNVHQRLLYHFGEESGLLFENIPDGGLRVSLKLQKKANAEG</sequence>
<dbReference type="InterPro" id="IPR003594">
    <property type="entry name" value="HATPase_dom"/>
</dbReference>
<dbReference type="SUPFAM" id="SSF55874">
    <property type="entry name" value="ATPase domain of HSP90 chaperone/DNA topoisomerase II/histidine kinase"/>
    <property type="match status" value="1"/>
</dbReference>
<keyword evidence="10" id="KW-1185">Reference proteome</keyword>
<comment type="caution">
    <text evidence="9">The sequence shown here is derived from an EMBL/GenBank/DDBJ whole genome shotgun (WGS) entry which is preliminary data.</text>
</comment>
<dbReference type="PANTHER" id="PTHR34220:SF7">
    <property type="entry name" value="SENSOR HISTIDINE KINASE YPDA"/>
    <property type="match status" value="1"/>
</dbReference>
<gene>
    <name evidence="9" type="ORF">ACFSUF_02660</name>
</gene>
<dbReference type="EMBL" id="JBHUME010000002">
    <property type="protein sequence ID" value="MFD2611319.1"/>
    <property type="molecule type" value="Genomic_DNA"/>
</dbReference>
<protein>
    <submittedName>
        <fullName evidence="9">Sensor histidine kinase</fullName>
        <ecNumber evidence="9">2.7.13.3</ecNumber>
    </submittedName>
</protein>
<dbReference type="RefSeq" id="WP_377599825.1">
    <property type="nucleotide sequence ID" value="NZ_JBHUME010000002.1"/>
</dbReference>
<evidence type="ECO:0000313" key="9">
    <source>
        <dbReference type="EMBL" id="MFD2611319.1"/>
    </source>
</evidence>
<dbReference type="InterPro" id="IPR003660">
    <property type="entry name" value="HAMP_dom"/>
</dbReference>
<dbReference type="Proteomes" id="UP001597541">
    <property type="component" value="Unassembled WGS sequence"/>
</dbReference>
<keyword evidence="6 7" id="KW-0472">Membrane</keyword>
<evidence type="ECO:0000256" key="1">
    <source>
        <dbReference type="ARBA" id="ARBA00004651"/>
    </source>
</evidence>
<keyword evidence="2" id="KW-1003">Cell membrane</keyword>
<evidence type="ECO:0000259" key="8">
    <source>
        <dbReference type="PROSITE" id="PS50885"/>
    </source>
</evidence>